<evidence type="ECO:0000313" key="3">
    <source>
        <dbReference type="Proteomes" id="UP000005408"/>
    </source>
</evidence>
<proteinExistence type="predicted"/>
<dbReference type="AlphaFoldDB" id="A0A8W8HWW6"/>
<name>A0A8W8HWW6_MAGGI</name>
<accession>A0A8W8HWW6</accession>
<dbReference type="Proteomes" id="UP000005408">
    <property type="component" value="Unassembled WGS sequence"/>
</dbReference>
<keyword evidence="3" id="KW-1185">Reference proteome</keyword>
<protein>
    <submittedName>
        <fullName evidence="2">Uncharacterized protein</fullName>
    </submittedName>
</protein>
<evidence type="ECO:0000313" key="2">
    <source>
        <dbReference type="EnsemblMetazoa" id="G11457.1:cds"/>
    </source>
</evidence>
<evidence type="ECO:0000256" key="1">
    <source>
        <dbReference type="SAM" id="MobiDB-lite"/>
    </source>
</evidence>
<dbReference type="EnsemblMetazoa" id="G11457.1">
    <property type="protein sequence ID" value="G11457.1:cds"/>
    <property type="gene ID" value="G11457"/>
</dbReference>
<feature type="region of interest" description="Disordered" evidence="1">
    <location>
        <begin position="185"/>
        <end position="204"/>
    </location>
</feature>
<reference evidence="2" key="1">
    <citation type="submission" date="2022-08" db="UniProtKB">
        <authorList>
            <consortium name="EnsemblMetazoa"/>
        </authorList>
    </citation>
    <scope>IDENTIFICATION</scope>
    <source>
        <strain evidence="2">05x7-T-G4-1.051#20</strain>
    </source>
</reference>
<sequence>MDGTSAAPFHLDVSSAVEKDIMRGCAELGTPEVPSTPSLPLQLAQLEHKQKKSGKENLTENKLGIENVLKIQQRKKHFTRNAICNLNVAYRERDDINTCIRKLMVLPLNPEEHIMPSFEKISASVQDRPLKDVINYVQQTWITSRTWPISSWCTFNQSIRTNNENQYTEGQGFTKPILLDICSPPPKGSRSSATAETSSRRGKTAKLAEEVIQTAYNNTLAYNLQKQTENMEMYEDNTESIFPSTERCHRCKYITAIETGCGVYIIQENCNQHSKPIASRNPETIPVLTLNVPCFVNPNNLTRTILTQIGVLAGIRQYSKEGDIMAVRSL</sequence>
<organism evidence="2 3">
    <name type="scientific">Magallana gigas</name>
    <name type="common">Pacific oyster</name>
    <name type="synonym">Crassostrea gigas</name>
    <dbReference type="NCBI Taxonomy" id="29159"/>
    <lineage>
        <taxon>Eukaryota</taxon>
        <taxon>Metazoa</taxon>
        <taxon>Spiralia</taxon>
        <taxon>Lophotrochozoa</taxon>
        <taxon>Mollusca</taxon>
        <taxon>Bivalvia</taxon>
        <taxon>Autobranchia</taxon>
        <taxon>Pteriomorphia</taxon>
        <taxon>Ostreida</taxon>
        <taxon>Ostreoidea</taxon>
        <taxon>Ostreidae</taxon>
        <taxon>Magallana</taxon>
    </lineage>
</organism>